<dbReference type="RefSeq" id="WP_046573452.1">
    <property type="nucleotide sequence ID" value="NZ_CP010429.1"/>
</dbReference>
<dbReference type="OrthoDB" id="930125at2"/>
<dbReference type="Proteomes" id="UP000033054">
    <property type="component" value="Chromosome"/>
</dbReference>
<feature type="transmembrane region" description="Helical" evidence="1">
    <location>
        <begin position="128"/>
        <end position="149"/>
    </location>
</feature>
<keyword evidence="3" id="KW-1185">Reference proteome</keyword>
<dbReference type="EMBL" id="CP010429">
    <property type="protein sequence ID" value="AKD54972.1"/>
    <property type="molecule type" value="Genomic_DNA"/>
</dbReference>
<feature type="transmembrane region" description="Helical" evidence="1">
    <location>
        <begin position="200"/>
        <end position="218"/>
    </location>
</feature>
<evidence type="ECO:0000313" key="3">
    <source>
        <dbReference type="Proteomes" id="UP000033054"/>
    </source>
</evidence>
<feature type="transmembrane region" description="Helical" evidence="1">
    <location>
        <begin position="224"/>
        <end position="240"/>
    </location>
</feature>
<keyword evidence="1" id="KW-0812">Transmembrane</keyword>
<keyword evidence="1" id="KW-0472">Membrane</keyword>
<dbReference type="HOGENOM" id="CLU_595670_0_0_10"/>
<dbReference type="STRING" id="1379870.SD10_08705"/>
<reference evidence="2 3" key="1">
    <citation type="journal article" date="2014" name="Curr. Microbiol.">
        <title>Spirosoma radiotolerans sp. nov., a gamma-radiation-resistant bacterium isolated from gamma ray-irradiated soil.</title>
        <authorList>
            <person name="Lee J.J."/>
            <person name="Srinivasan S."/>
            <person name="Lim S."/>
            <person name="Joe M."/>
            <person name="Im S."/>
            <person name="Bae S.I."/>
            <person name="Park K.R."/>
            <person name="Han J.H."/>
            <person name="Park S.H."/>
            <person name="Joo B.M."/>
            <person name="Park S.J."/>
            <person name="Kim M.K."/>
        </authorList>
    </citation>
    <scope>NUCLEOTIDE SEQUENCE [LARGE SCALE GENOMIC DNA]</scope>
    <source>
        <strain evidence="2 3">DG5A</strain>
    </source>
</reference>
<dbReference type="PATRIC" id="fig|1379870.5.peg.1901"/>
<dbReference type="KEGG" id="srd:SD10_08705"/>
<name>A0A0E3V6F0_9BACT</name>
<feature type="transmembrane region" description="Helical" evidence="1">
    <location>
        <begin position="363"/>
        <end position="382"/>
    </location>
</feature>
<feature type="transmembrane region" description="Helical" evidence="1">
    <location>
        <begin position="75"/>
        <end position="93"/>
    </location>
</feature>
<keyword evidence="1" id="KW-1133">Transmembrane helix</keyword>
<evidence type="ECO:0008006" key="4">
    <source>
        <dbReference type="Google" id="ProtNLM"/>
    </source>
</evidence>
<organism evidence="2 3">
    <name type="scientific">Spirosoma radiotolerans</name>
    <dbReference type="NCBI Taxonomy" id="1379870"/>
    <lineage>
        <taxon>Bacteria</taxon>
        <taxon>Pseudomonadati</taxon>
        <taxon>Bacteroidota</taxon>
        <taxon>Cytophagia</taxon>
        <taxon>Cytophagales</taxon>
        <taxon>Cytophagaceae</taxon>
        <taxon>Spirosoma</taxon>
    </lineage>
</organism>
<feature type="transmembrane region" description="Helical" evidence="1">
    <location>
        <begin position="105"/>
        <end position="121"/>
    </location>
</feature>
<protein>
    <recommendedName>
        <fullName evidence="4">Polymerase</fullName>
    </recommendedName>
</protein>
<gene>
    <name evidence="2" type="ORF">SD10_08705</name>
</gene>
<evidence type="ECO:0000256" key="1">
    <source>
        <dbReference type="SAM" id="Phobius"/>
    </source>
</evidence>
<feature type="transmembrane region" description="Helical" evidence="1">
    <location>
        <begin position="176"/>
        <end position="193"/>
    </location>
</feature>
<sequence length="460" mass="51939">MNNFIRFVQTLNYMRMVVGICIIVDGYPLIFFFRETMKLAPASTTFTAAALAGGLLLMIPFTIFRRLYRPNTTTFWIGISFLLLIIFYMFFFNGVPGFDEYDKDMIYFAYILIFLFLLINIPNDIIPVFIPIVVLFTLVSNLGLIYALITDPTWAIGQRATITLNNGDEGSGNPHVFSRNAFIGIIACAIGLFRPQSNVIFKLLCFFAGAVNLAVLVLTQTRSAIVALILAVSLFMYFNVRPAQIRTAVRSLVKPIPILIMVVGFMGIIYFFQRYYTIYLVLYDYVSGFLAKNLDNVYALLGMKAQGADYQAVLDDSAANRSVSGVFLRNSLSGEHIHKLILGYGYKYTYLDVPIVEAFTNHGIPGLLLFGGINGLVFYDAIRIMRKNPNDLSTFLAYFYLLVFVQLFTNGRPNEISFWFPLSLMIRFVGVEHLFPAYLSNKAPVNKHEEFVVVPTAQSI</sequence>
<evidence type="ECO:0000313" key="2">
    <source>
        <dbReference type="EMBL" id="AKD54972.1"/>
    </source>
</evidence>
<feature type="transmembrane region" description="Helical" evidence="1">
    <location>
        <begin position="12"/>
        <end position="33"/>
    </location>
</feature>
<feature type="transmembrane region" description="Helical" evidence="1">
    <location>
        <begin position="39"/>
        <end position="63"/>
    </location>
</feature>
<feature type="transmembrane region" description="Helical" evidence="1">
    <location>
        <begin position="394"/>
        <end position="412"/>
    </location>
</feature>
<feature type="transmembrane region" description="Helical" evidence="1">
    <location>
        <begin position="252"/>
        <end position="272"/>
    </location>
</feature>
<accession>A0A0E3V6F0</accession>
<dbReference type="AlphaFoldDB" id="A0A0E3V6F0"/>
<proteinExistence type="predicted"/>